<accession>A0A8S5LEG6</accession>
<protein>
    <submittedName>
        <fullName evidence="1">Uncharacterized protein</fullName>
    </submittedName>
</protein>
<name>A0A8S5LEG6_9CAUD</name>
<evidence type="ECO:0000313" key="1">
    <source>
        <dbReference type="EMBL" id="DAD68322.1"/>
    </source>
</evidence>
<proteinExistence type="predicted"/>
<sequence>MITILSITQHPNIGTLRHPQTANFEARWAPVLTRSGNSPYCLSQH</sequence>
<dbReference type="EMBL" id="BK014699">
    <property type="protein sequence ID" value="DAD68322.1"/>
    <property type="molecule type" value="Genomic_DNA"/>
</dbReference>
<reference evidence="1" key="1">
    <citation type="journal article" date="2021" name="Proc. Natl. Acad. Sci. U.S.A.">
        <title>A Catalog of Tens of Thousands of Viruses from Human Metagenomes Reveals Hidden Associations with Chronic Diseases.</title>
        <authorList>
            <person name="Tisza M.J."/>
            <person name="Buck C.B."/>
        </authorList>
    </citation>
    <scope>NUCLEOTIDE SEQUENCE</scope>
    <source>
        <strain evidence="1">Ct4s49</strain>
    </source>
</reference>
<organism evidence="1">
    <name type="scientific">Podoviridae sp. ct4s49</name>
    <dbReference type="NCBI Taxonomy" id="2823555"/>
    <lineage>
        <taxon>Viruses</taxon>
        <taxon>Duplodnaviria</taxon>
        <taxon>Heunggongvirae</taxon>
        <taxon>Uroviricota</taxon>
        <taxon>Caudoviricetes</taxon>
    </lineage>
</organism>